<proteinExistence type="predicted"/>
<protein>
    <submittedName>
        <fullName evidence="1">Uncharacterized protein</fullName>
    </submittedName>
</protein>
<accession>A0A7C8YJP5</accession>
<name>A0A7C8YJP5_OPUST</name>
<dbReference type="EMBL" id="GISG01028251">
    <property type="protein sequence ID" value="MBA4620032.1"/>
    <property type="molecule type" value="Transcribed_RNA"/>
</dbReference>
<sequence length="188" mass="20820">MTANSALSLRIRNLVNQKKNLINAQSQCQSPLIPPSATSDNAVRGIKATQFEDTAPANSSFVFNQPCNTISIKGQGRMLDENSYRPELNLGGQFDYSWAFPEHLSLDPISSNFGIFPKHTSLMPDSEVSKEVAIPEFERMKVERQISASLYAMNGVNDYLENICNACNPTDSATIPTWDLLCQHFCLG</sequence>
<organism evidence="1">
    <name type="scientific">Opuntia streptacantha</name>
    <name type="common">Prickly pear cactus</name>
    <name type="synonym">Opuntia cardona</name>
    <dbReference type="NCBI Taxonomy" id="393608"/>
    <lineage>
        <taxon>Eukaryota</taxon>
        <taxon>Viridiplantae</taxon>
        <taxon>Streptophyta</taxon>
        <taxon>Embryophyta</taxon>
        <taxon>Tracheophyta</taxon>
        <taxon>Spermatophyta</taxon>
        <taxon>Magnoliopsida</taxon>
        <taxon>eudicotyledons</taxon>
        <taxon>Gunneridae</taxon>
        <taxon>Pentapetalae</taxon>
        <taxon>Caryophyllales</taxon>
        <taxon>Cactineae</taxon>
        <taxon>Cactaceae</taxon>
        <taxon>Opuntioideae</taxon>
        <taxon>Opuntia</taxon>
    </lineage>
</organism>
<reference evidence="1" key="1">
    <citation type="journal article" date="2013" name="J. Plant Res.">
        <title>Effect of fungi and light on seed germination of three Opuntia species from semiarid lands of central Mexico.</title>
        <authorList>
            <person name="Delgado-Sanchez P."/>
            <person name="Jimenez-Bremont J.F."/>
            <person name="Guerrero-Gonzalez Mde L."/>
            <person name="Flores J."/>
        </authorList>
    </citation>
    <scope>NUCLEOTIDE SEQUENCE</scope>
    <source>
        <tissue evidence="1">Cladode</tissue>
    </source>
</reference>
<reference evidence="1" key="2">
    <citation type="submission" date="2020-07" db="EMBL/GenBank/DDBJ databases">
        <authorList>
            <person name="Vera ALvarez R."/>
            <person name="Arias-Moreno D.M."/>
            <person name="Jimenez-Jacinto V."/>
            <person name="Jimenez-Bremont J.F."/>
            <person name="Swaminathan K."/>
            <person name="Moose S.P."/>
            <person name="Guerrero-Gonzalez M.L."/>
            <person name="Marino-Ramirez L."/>
            <person name="Landsman D."/>
            <person name="Rodriguez-Kessler M."/>
            <person name="Delgado-Sanchez P."/>
        </authorList>
    </citation>
    <scope>NUCLEOTIDE SEQUENCE</scope>
    <source>
        <tissue evidence="1">Cladode</tissue>
    </source>
</reference>
<dbReference type="AlphaFoldDB" id="A0A7C8YJP5"/>
<evidence type="ECO:0000313" key="1">
    <source>
        <dbReference type="EMBL" id="MBA4620032.1"/>
    </source>
</evidence>